<evidence type="ECO:0000313" key="2">
    <source>
        <dbReference type="Proteomes" id="UP001259239"/>
    </source>
</evidence>
<reference evidence="1" key="2">
    <citation type="submission" date="2023-03" db="EMBL/GenBank/DDBJ databases">
        <authorList>
            <person name="Obshta O."/>
            <person name="Zabrodski M.W."/>
            <person name="Soomro T."/>
            <person name="Wilson G."/>
            <person name="Masood F."/>
            <person name="Thebeau J."/>
            <person name="Bezerra Da Silva M.C."/>
            <person name="Raza F."/>
            <person name="Biganski S."/>
            <person name="Jose M."/>
            <person name="Camilli M."/>
            <person name="Kozii I.V."/>
            <person name="Kozii R.V."/>
            <person name="Simko E."/>
            <person name="Wood S.C."/>
        </authorList>
    </citation>
    <scope>NUCLEOTIDE SEQUENCE</scope>
    <source>
        <strain evidence="1">PL001</strain>
    </source>
</reference>
<name>A0AAP5N0T0_9BACL</name>
<dbReference type="Proteomes" id="UP001259239">
    <property type="component" value="Unassembled WGS sequence"/>
</dbReference>
<comment type="caution">
    <text evidence="1">The sequence shown here is derived from an EMBL/GenBank/DDBJ whole genome shotgun (WGS) entry which is preliminary data.</text>
</comment>
<accession>A0AAP5N0T0</accession>
<protein>
    <submittedName>
        <fullName evidence="1">Uncharacterized protein</fullName>
    </submittedName>
</protein>
<gene>
    <name evidence="1" type="ORF">P7H09_02655</name>
</gene>
<evidence type="ECO:0000313" key="1">
    <source>
        <dbReference type="EMBL" id="MDT2250302.1"/>
    </source>
</evidence>
<dbReference type="EMBL" id="JARQGV010000004">
    <property type="protein sequence ID" value="MDT2250302.1"/>
    <property type="molecule type" value="Genomic_DNA"/>
</dbReference>
<organism evidence="1 2">
    <name type="scientific">Paenibacillus larvae</name>
    <dbReference type="NCBI Taxonomy" id="1464"/>
    <lineage>
        <taxon>Bacteria</taxon>
        <taxon>Bacillati</taxon>
        <taxon>Bacillota</taxon>
        <taxon>Bacilli</taxon>
        <taxon>Bacillales</taxon>
        <taxon>Paenibacillaceae</taxon>
        <taxon>Paenibacillus</taxon>
    </lineage>
</organism>
<sequence>MSAFGLIILLLKQARPVYVRNVTKLCYNRVYLLWSGTVFSQSTVSEGGPKNLLKGTSMKFLMLASGAHLGVDAE</sequence>
<dbReference type="AlphaFoldDB" id="A0AAP5N0T0"/>
<proteinExistence type="predicted"/>
<reference evidence="1" key="1">
    <citation type="journal article" date="2023" name="J. Vet. Diagn. Invest.">
        <title>Oxytetracycline-resistant Paenibacillus larvae identified in commercial beekeeping operations in Saskatchewan using pooled honey sampling.</title>
        <authorList>
            <person name="Obshta O."/>
            <person name="Zabrodski M.W."/>
            <person name="Soomro T."/>
            <person name="Wilson G."/>
            <person name="Masood F."/>
            <person name="Thebeau J."/>
            <person name="Silva M.C.B."/>
            <person name="Biganski S."/>
            <person name="Kozii I.V."/>
            <person name="Koziy R.V."/>
            <person name="Raza M.F."/>
            <person name="Jose M.S."/>
            <person name="Simko E."/>
            <person name="Wood S.C."/>
        </authorList>
    </citation>
    <scope>NUCLEOTIDE SEQUENCE</scope>
    <source>
        <strain evidence="1">PL001</strain>
    </source>
</reference>